<dbReference type="InterPro" id="IPR019931">
    <property type="entry name" value="LPXTG_anchor"/>
</dbReference>
<feature type="compositionally biased region" description="Low complexity" evidence="6">
    <location>
        <begin position="93"/>
        <end position="108"/>
    </location>
</feature>
<protein>
    <submittedName>
        <fullName evidence="10">LPXTG cell wall anchor domain-containing protein</fullName>
    </submittedName>
</protein>
<sequence>MDKIYRYVTNYVGKFENRMKWKSMTWTILVLATFLTTYFLILPAITVTDKQADEAAIRLEVATTEQNFLEKTEELNVADSITTLMHSEETVETSEQTKATTDATTEIETTSEKGKEATHFDGALTYRGSDYTVKVTIPKEAKIPGTVQLVAEEIKEEEAEYQGYKEKVLLKVARHEEEIQLLRLYDIRLLVDEQEVEPQASVKVEVSYDEKLDAKDEDLKIVHFKDDGQTEVLKSKATKETKNTDSDIAFKTDSFSIYAIVQNGKEVPRHTYKFQNADGSEYKFINKSGDEISEQIIKNGEELHGVGIPITAHGQHFNGWFIWNEDQRTLEEAIKFDEPIIVNESKTIYVRPSMGNMVYLTVYDDEDGKIILEKEQLALNGGSVTEDLSKFSQVIKPPTSTQVLVGWSLTPHGTLLQGGVNATLTLNQDANVYPIFKESKRLEFYTDTLSGTDSISNGAPYIPPKLVVSGETVTQYKPEDPKRYGYTFGGWYDTKPINGQKPSGNSFNFDAPLTTDKQLYAYWIPDKASYTVVYWLQRATDSKNATKELKTYDYAGQRSVASATVGSTVSVTTADKNGTHITGFVPAGFEYTTDRGETTTTVKADGSSVLNVYFNRRLITMKFYDSASYIAYNSPIWNSNDRNLKVLTGLYGTSLESNNYTWPNSGTNTWSYYEYTGSDIGMTYLGEFVLPEGTYPRIAGSSISQEIRLFKSGTKAKTIHFYKQRVDGSYAPIWSPDDTGVSSSNSTTFTFSEKYNGFNVHSYIRYDITADKYVDNQWRLTSSGNNTSTASGYYYYYNYHITNHYDLHVRYERKKFKLDFRYPETNASLDNFESKEVLYEENLSKFKPDTTTIKPTPPKPGYEWDGKWYKDRTLTQEFDWNDKMPDHDLVVYPGFRKIKYNIVLDPNGGELLGSQDTHFTLYYGDSVPKYNNMTRDYIEDLSGSHYYRKDTVAIPDIANDRETQRAHYTINPAEPNVNPHQRYRADKDAYHLIGWYVVGKDGNLERPYNFSGAVTSDLTLRAEWRRTGEYRIVYSDMVYGLDLNPIQKDGIQVKATNLPNDSNKYDDKSHAELERRPTSPEGYRFRGWLYDGKIYNPHDTIIIDALKADVNKTLTVYPVYKSIESIQVETTHITYDGNGGERLESGKEITQKTYDKLPVNTVHKTQGADFFTRDGYELIGWHTEKADAERGNVEYRLGQDVGLDNNPDASNILYAVWKPREYTVTVTKKVIGNEVDRQKEFKFDPSPNLQQGNFALKDSVTNNNEKKIFTNVPFGTVISIDEQDYVEFAKTEDITHSKPASGAQSWTDRVVNLPQLTVDGDIDIVFTNTRNMQQVVLKKVSVENINTSLSGAEFNIYKVENGQKASTPLYTKVTSNDAGIVVNGHTQEPFFNLPVGSYLITETKAPDGYNLEKADMSLEVTATGASFIQNGNAAAPTVINTPTAQQFEFKITNSKGAELPSTGGIGKHLYLILGMLLALPAGLLLYKKHKLMY</sequence>
<evidence type="ECO:0000256" key="6">
    <source>
        <dbReference type="SAM" id="MobiDB-lite"/>
    </source>
</evidence>
<feature type="region of interest" description="Disordered" evidence="6">
    <location>
        <begin position="88"/>
        <end position="114"/>
    </location>
</feature>
<dbReference type="GO" id="GO:0030313">
    <property type="term" value="C:cell envelope"/>
    <property type="evidence" value="ECO:0007669"/>
    <property type="project" value="UniProtKB-SubCell"/>
</dbReference>
<dbReference type="InterPro" id="IPR041033">
    <property type="entry name" value="SpaA_PFL_dom_1"/>
</dbReference>
<dbReference type="Gene3D" id="2.60.40.10">
    <property type="entry name" value="Immunoglobulins"/>
    <property type="match status" value="1"/>
</dbReference>
<evidence type="ECO:0000313" key="10">
    <source>
        <dbReference type="EMBL" id="NKZ20885.1"/>
    </source>
</evidence>
<dbReference type="EMBL" id="JAAXPR010000016">
    <property type="protein sequence ID" value="NKZ20885.1"/>
    <property type="molecule type" value="Genomic_DNA"/>
</dbReference>
<reference evidence="10 11" key="1">
    <citation type="submission" date="2020-04" db="EMBL/GenBank/DDBJ databases">
        <title>MicrobeNet Type strains.</title>
        <authorList>
            <person name="Nicholson A.C."/>
        </authorList>
    </citation>
    <scope>NUCLEOTIDE SEQUENCE [LARGE SCALE GENOMIC DNA]</scope>
    <source>
        <strain evidence="10 11">CCUG 69612</strain>
    </source>
</reference>
<keyword evidence="7" id="KW-1133">Transmembrane helix</keyword>
<feature type="domain" description="Gram-positive cocci surface proteins LPxTG" evidence="8">
    <location>
        <begin position="1452"/>
        <end position="1490"/>
    </location>
</feature>
<comment type="caution">
    <text evidence="10">The sequence shown here is derived from an EMBL/GenBank/DDBJ whole genome shotgun (WGS) entry which is preliminary data.</text>
</comment>
<feature type="domain" description="SpaA-like prealbumin fold" evidence="9">
    <location>
        <begin position="1334"/>
        <end position="1425"/>
    </location>
</feature>
<name>A0A7X6S1Z9_9STRE</name>
<evidence type="ECO:0000256" key="1">
    <source>
        <dbReference type="ARBA" id="ARBA00004196"/>
    </source>
</evidence>
<dbReference type="InterPro" id="IPR013783">
    <property type="entry name" value="Ig-like_fold"/>
</dbReference>
<comment type="subcellular location">
    <subcellularLocation>
        <location evidence="1">Cell envelope</location>
    </subcellularLocation>
</comment>
<keyword evidence="5" id="KW-0572">Peptidoglycan-anchor</keyword>
<keyword evidence="4" id="KW-0732">Signal</keyword>
<gene>
    <name evidence="10" type="ORF">HF992_08595</name>
</gene>
<dbReference type="InterPro" id="IPR042229">
    <property type="entry name" value="Listeria/Bacterioides_rpt_sf"/>
</dbReference>
<dbReference type="RefSeq" id="WP_168549625.1">
    <property type="nucleotide sequence ID" value="NZ_JAAXPR010000016.1"/>
</dbReference>
<evidence type="ECO:0000256" key="2">
    <source>
        <dbReference type="ARBA" id="ARBA00022512"/>
    </source>
</evidence>
<dbReference type="Proteomes" id="UP000522720">
    <property type="component" value="Unassembled WGS sequence"/>
</dbReference>
<dbReference type="Pfam" id="PF17802">
    <property type="entry name" value="SpaA"/>
    <property type="match status" value="1"/>
</dbReference>
<proteinExistence type="predicted"/>
<keyword evidence="2" id="KW-0134">Cell wall</keyword>
<evidence type="ECO:0000256" key="5">
    <source>
        <dbReference type="ARBA" id="ARBA00023088"/>
    </source>
</evidence>
<evidence type="ECO:0000259" key="9">
    <source>
        <dbReference type="Pfam" id="PF17802"/>
    </source>
</evidence>
<evidence type="ECO:0000256" key="4">
    <source>
        <dbReference type="ARBA" id="ARBA00022729"/>
    </source>
</evidence>
<evidence type="ECO:0000259" key="8">
    <source>
        <dbReference type="Pfam" id="PF00746"/>
    </source>
</evidence>
<organism evidence="10 11">
    <name type="scientific">Streptococcus ovuberis</name>
    <dbReference type="NCBI Taxonomy" id="1936207"/>
    <lineage>
        <taxon>Bacteria</taxon>
        <taxon>Bacillati</taxon>
        <taxon>Bacillota</taxon>
        <taxon>Bacilli</taxon>
        <taxon>Lactobacillales</taxon>
        <taxon>Streptococcaceae</taxon>
        <taxon>Streptococcus</taxon>
    </lineage>
</organism>
<keyword evidence="11" id="KW-1185">Reference proteome</keyword>
<feature type="compositionally biased region" description="Basic and acidic residues" evidence="6">
    <location>
        <begin position="1063"/>
        <end position="1078"/>
    </location>
</feature>
<evidence type="ECO:0000313" key="11">
    <source>
        <dbReference type="Proteomes" id="UP000522720"/>
    </source>
</evidence>
<dbReference type="InterPro" id="IPR013378">
    <property type="entry name" value="InlB-like_B-rpt"/>
</dbReference>
<feature type="transmembrane region" description="Helical" evidence="7">
    <location>
        <begin position="24"/>
        <end position="45"/>
    </location>
</feature>
<keyword evidence="7" id="KW-0472">Membrane</keyword>
<feature type="region of interest" description="Disordered" evidence="6">
    <location>
        <begin position="1057"/>
        <end position="1078"/>
    </location>
</feature>
<accession>A0A7X6S1Z9</accession>
<keyword evidence="7" id="KW-0812">Transmembrane</keyword>
<evidence type="ECO:0000256" key="7">
    <source>
        <dbReference type="SAM" id="Phobius"/>
    </source>
</evidence>
<evidence type="ECO:0000256" key="3">
    <source>
        <dbReference type="ARBA" id="ARBA00022525"/>
    </source>
</evidence>
<dbReference type="Gene3D" id="2.60.40.4270">
    <property type="entry name" value="Listeria-Bacteroides repeat domain"/>
    <property type="match status" value="2"/>
</dbReference>
<keyword evidence="3" id="KW-0964">Secreted</keyword>
<dbReference type="NCBIfam" id="TIGR01167">
    <property type="entry name" value="LPXTG_anchor"/>
    <property type="match status" value="1"/>
</dbReference>
<feature type="transmembrane region" description="Helical" evidence="7">
    <location>
        <begin position="1468"/>
        <end position="1486"/>
    </location>
</feature>
<dbReference type="Pfam" id="PF09479">
    <property type="entry name" value="Flg_new"/>
    <property type="match status" value="3"/>
</dbReference>
<dbReference type="Pfam" id="PF00746">
    <property type="entry name" value="Gram_pos_anchor"/>
    <property type="match status" value="1"/>
</dbReference>